<organism evidence="3 4">
    <name type="scientific">Alteromonas oceani</name>
    <dbReference type="NCBI Taxonomy" id="2071609"/>
    <lineage>
        <taxon>Bacteria</taxon>
        <taxon>Pseudomonadati</taxon>
        <taxon>Pseudomonadota</taxon>
        <taxon>Gammaproteobacteria</taxon>
        <taxon>Alteromonadales</taxon>
        <taxon>Alteromonadaceae</taxon>
        <taxon>Alteromonas/Salinimonas group</taxon>
        <taxon>Alteromonas</taxon>
    </lineage>
</organism>
<reference evidence="4" key="1">
    <citation type="journal article" date="2019" name="Int. J. Syst. Evol. Microbiol.">
        <title>The Global Catalogue of Microorganisms (GCM) 10K type strain sequencing project: providing services to taxonomists for standard genome sequencing and annotation.</title>
        <authorList>
            <consortium name="The Broad Institute Genomics Platform"/>
            <consortium name="The Broad Institute Genome Sequencing Center for Infectious Disease"/>
            <person name="Wu L."/>
            <person name="Ma J."/>
        </authorList>
    </citation>
    <scope>NUCLEOTIDE SEQUENCE [LARGE SCALE GENOMIC DNA]</scope>
    <source>
        <strain evidence="4">KCTC 52449</strain>
    </source>
</reference>
<comment type="caution">
    <text evidence="3">The sequence shown here is derived from an EMBL/GenBank/DDBJ whole genome shotgun (WGS) entry which is preliminary data.</text>
</comment>
<feature type="region of interest" description="Disordered" evidence="1">
    <location>
        <begin position="119"/>
        <end position="145"/>
    </location>
</feature>
<feature type="compositionally biased region" description="Polar residues" evidence="1">
    <location>
        <begin position="124"/>
        <end position="145"/>
    </location>
</feature>
<dbReference type="Proteomes" id="UP001595477">
    <property type="component" value="Unassembled WGS sequence"/>
</dbReference>
<feature type="signal peptide" evidence="2">
    <location>
        <begin position="1"/>
        <end position="21"/>
    </location>
</feature>
<proteinExistence type="predicted"/>
<name>A0ABV7K0R7_9ALTE</name>
<dbReference type="Pfam" id="PF10972">
    <property type="entry name" value="CsiV"/>
    <property type="match status" value="1"/>
</dbReference>
<keyword evidence="2" id="KW-0732">Signal</keyword>
<feature type="chain" id="PRO_5046594938" evidence="2">
    <location>
        <begin position="22"/>
        <end position="477"/>
    </location>
</feature>
<gene>
    <name evidence="3" type="ORF">ACFOEW_10385</name>
</gene>
<sequence>MRRIIGSLLALSCITAYPVHANDEDKWWFDIEVMLFARDTAVSDLAERFERQQVLNTPNTDWDLLTEYYQPDITMVYNSLPVCNAPTSPLWAEAPSQEEILRDYYIEPEPVEPALDDQAGLVENGNTPESEPGNQESELFSDENSAVTDNNQALLADETTQGIEVSENTFVQPEPEIIPPAPDAIAAYWLSFNLNEEQLTPVSVKRRPLNCVTPPEPNLKPQSWQWQKPDLYVPPRQQTPLYVHGANFKRANGPHLLPTNQLSQDDIYTSIRWRKGIERLAHFSWRQQVKFGQDKAETLRLFAGQNFAQQFTQNGDLRPQQLPSGEDPLAEQNAELAEPADSFFTELNQRLNNPQPISFAGMTAPPETNDDGDTQSDVKRLSPIWELDGFIQIYLKYINRVPYLHINSELFYRQPVLSATSLPGAAPAYELVSIPFSQQRRVISTQLHYFDHPLFGMLVQIRRYDRPAAPQPAEEQD</sequence>
<evidence type="ECO:0000313" key="4">
    <source>
        <dbReference type="Proteomes" id="UP001595477"/>
    </source>
</evidence>
<accession>A0ABV7K0R7</accession>
<dbReference type="InterPro" id="IPR021241">
    <property type="entry name" value="CsiV"/>
</dbReference>
<keyword evidence="4" id="KW-1185">Reference proteome</keyword>
<evidence type="ECO:0000313" key="3">
    <source>
        <dbReference type="EMBL" id="MFC3202223.1"/>
    </source>
</evidence>
<evidence type="ECO:0000256" key="2">
    <source>
        <dbReference type="SAM" id="SignalP"/>
    </source>
</evidence>
<dbReference type="RefSeq" id="WP_123325206.1">
    <property type="nucleotide sequence ID" value="NZ_JBHRSX010000021.1"/>
</dbReference>
<evidence type="ECO:0000256" key="1">
    <source>
        <dbReference type="SAM" id="MobiDB-lite"/>
    </source>
</evidence>
<dbReference type="EMBL" id="JBHRSX010000021">
    <property type="protein sequence ID" value="MFC3202223.1"/>
    <property type="molecule type" value="Genomic_DNA"/>
</dbReference>
<protein>
    <submittedName>
        <fullName evidence="3">CsiV family protein</fullName>
    </submittedName>
</protein>